<dbReference type="Proteomes" id="UP000003835">
    <property type="component" value="Unassembled WGS sequence"/>
</dbReference>
<reference evidence="1 2" key="1">
    <citation type="submission" date="2008-07" db="EMBL/GenBank/DDBJ databases">
        <authorList>
            <person name="Tandeau de Marsac N."/>
            <person name="Ferriera S."/>
            <person name="Johnson J."/>
            <person name="Kravitz S."/>
            <person name="Beeson K."/>
            <person name="Sutton G."/>
            <person name="Rogers Y.-H."/>
            <person name="Friedman R."/>
            <person name="Frazier M."/>
            <person name="Venter J.C."/>
        </authorList>
    </citation>
    <scope>NUCLEOTIDE SEQUENCE [LARGE SCALE GENOMIC DNA]</scope>
    <source>
        <strain evidence="1 2">PCC 7420</strain>
    </source>
</reference>
<organism evidence="1 2">
    <name type="scientific">Coleofasciculus chthonoplastes PCC 7420</name>
    <dbReference type="NCBI Taxonomy" id="118168"/>
    <lineage>
        <taxon>Bacteria</taxon>
        <taxon>Bacillati</taxon>
        <taxon>Cyanobacteriota</taxon>
        <taxon>Cyanophyceae</taxon>
        <taxon>Coleofasciculales</taxon>
        <taxon>Coleofasciculaceae</taxon>
        <taxon>Coleofasciculus</taxon>
    </lineage>
</organism>
<accession>B4VS10</accession>
<dbReference type="HOGENOM" id="CLU_3166743_0_0_3"/>
<protein>
    <submittedName>
        <fullName evidence="1">Uncharacterized protein</fullName>
    </submittedName>
</protein>
<sequence>MGISLLNFPLSILTLLALRVRTSATTLIFAARARDSGETGGYLAKFS</sequence>
<evidence type="ECO:0000313" key="2">
    <source>
        <dbReference type="Proteomes" id="UP000003835"/>
    </source>
</evidence>
<evidence type="ECO:0000313" key="1">
    <source>
        <dbReference type="EMBL" id="EDX75087.1"/>
    </source>
</evidence>
<gene>
    <name evidence="1" type="ORF">MC7420_2091</name>
</gene>
<dbReference type="EMBL" id="DS989850">
    <property type="protein sequence ID" value="EDX75087.1"/>
    <property type="molecule type" value="Genomic_DNA"/>
</dbReference>
<dbReference type="AlphaFoldDB" id="B4VS10"/>
<dbReference type="STRING" id="118168.MC7420_2091"/>
<proteinExistence type="predicted"/>
<keyword evidence="2" id="KW-1185">Reference proteome</keyword>
<name>B4VS10_9CYAN</name>